<keyword evidence="2" id="KW-0749">Sporulation</keyword>
<feature type="compositionally biased region" description="Basic residues" evidence="6">
    <location>
        <begin position="344"/>
        <end position="355"/>
    </location>
</feature>
<sequence length="420" mass="47276">MAPHDHQTGHPMGGGRKLNPPRIMTLPAHQDYVHPTRPTSLRHSSYCQQDSPDQKSYQPLRKPQYPSPSSAMEPPRSAQSSHPTLSAGSTSSANEPVYKYASAPNNEASARKENTYSLTVFQQPRQARMVGSGEKADRWVFVDFLSSSFKIRPVDPPPILRFEVSHSSNKNSADMTLLRSPYFLCYCTLCEGNAPYKELYGIPHSNKPYMVGNIVTSMFQLRAGKKDKNTHIPEGHYFVFHDLGIRVEGCYRFKFSVYEIVDRKVYLCKSTMSDKFQVFPPKDFPGMNESTAMSNYMAAQGLRMRVRTKSLNVPSLNGNFECVKTGSKKPAKRKSASEGEKPGARKHHLHHHPKLPKNSLPQFYHHHPADIKPISPPEIPSSLEGHKPRFSLPSLPMMLSGFKPESSSRNPLFSTDPHSR</sequence>
<keyword evidence="3" id="KW-0805">Transcription regulation</keyword>
<dbReference type="GO" id="GO:0030435">
    <property type="term" value="P:sporulation resulting in formation of a cellular spore"/>
    <property type="evidence" value="ECO:0007669"/>
    <property type="project" value="UniProtKB-KW"/>
</dbReference>
<dbReference type="PANTHER" id="PTHR33572">
    <property type="entry name" value="SPORE DEVELOPMENT REGULATOR VOSA"/>
    <property type="match status" value="1"/>
</dbReference>
<dbReference type="Pfam" id="PF11754">
    <property type="entry name" value="Velvet"/>
    <property type="match status" value="2"/>
</dbReference>
<dbReference type="Gene3D" id="2.60.40.3960">
    <property type="entry name" value="Velvet domain"/>
    <property type="match status" value="1"/>
</dbReference>
<comment type="caution">
    <text evidence="8">The sequence shown here is derived from an EMBL/GenBank/DDBJ whole genome shotgun (WGS) entry which is preliminary data.</text>
</comment>
<evidence type="ECO:0000313" key="9">
    <source>
        <dbReference type="Proteomes" id="UP000325313"/>
    </source>
</evidence>
<gene>
    <name evidence="8" type="ORF">PGTUg99_009571</name>
</gene>
<organism evidence="8 9">
    <name type="scientific">Puccinia graminis f. sp. tritici</name>
    <dbReference type="NCBI Taxonomy" id="56615"/>
    <lineage>
        <taxon>Eukaryota</taxon>
        <taxon>Fungi</taxon>
        <taxon>Dikarya</taxon>
        <taxon>Basidiomycota</taxon>
        <taxon>Pucciniomycotina</taxon>
        <taxon>Pucciniomycetes</taxon>
        <taxon>Pucciniales</taxon>
        <taxon>Pucciniaceae</taxon>
        <taxon>Puccinia</taxon>
    </lineage>
</organism>
<accession>A0A5B0RPC1</accession>
<dbReference type="GO" id="GO:0005634">
    <property type="term" value="C:nucleus"/>
    <property type="evidence" value="ECO:0007669"/>
    <property type="project" value="UniProtKB-SubCell"/>
</dbReference>
<evidence type="ECO:0000256" key="4">
    <source>
        <dbReference type="ARBA" id="ARBA00023163"/>
    </source>
</evidence>
<dbReference type="InterPro" id="IPR037525">
    <property type="entry name" value="Velvet_dom"/>
</dbReference>
<dbReference type="Proteomes" id="UP000325313">
    <property type="component" value="Unassembled WGS sequence"/>
</dbReference>
<protein>
    <recommendedName>
        <fullName evidence="7">Velvet domain-containing protein</fullName>
    </recommendedName>
</protein>
<dbReference type="AlphaFoldDB" id="A0A5B0RPC1"/>
<evidence type="ECO:0000313" key="8">
    <source>
        <dbReference type="EMBL" id="KAA1127028.1"/>
    </source>
</evidence>
<dbReference type="PANTHER" id="PTHR33572:SF18">
    <property type="entry name" value="SPORE DEVELOPMENT REGULATOR VOSA"/>
    <property type="match status" value="1"/>
</dbReference>
<evidence type="ECO:0000256" key="3">
    <source>
        <dbReference type="ARBA" id="ARBA00023015"/>
    </source>
</evidence>
<keyword evidence="4" id="KW-0804">Transcription</keyword>
<reference evidence="8 9" key="1">
    <citation type="submission" date="2019-05" db="EMBL/GenBank/DDBJ databases">
        <title>Emergence of the Ug99 lineage of the wheat stem rust pathogen through somatic hybridization.</title>
        <authorList>
            <person name="Li F."/>
            <person name="Upadhyaya N.M."/>
            <person name="Sperschneider J."/>
            <person name="Matny O."/>
            <person name="Nguyen-Phuc H."/>
            <person name="Mago R."/>
            <person name="Raley C."/>
            <person name="Miller M.E."/>
            <person name="Silverstein K.A.T."/>
            <person name="Henningsen E."/>
            <person name="Hirsch C.D."/>
            <person name="Visser B."/>
            <person name="Pretorius Z.A."/>
            <person name="Steffenson B.J."/>
            <person name="Schwessinger B."/>
            <person name="Dodds P.N."/>
            <person name="Figueroa M."/>
        </authorList>
    </citation>
    <scope>NUCLEOTIDE SEQUENCE [LARGE SCALE GENOMIC DNA]</scope>
    <source>
        <strain evidence="8 9">Ug99</strain>
    </source>
</reference>
<keyword evidence="5" id="KW-0539">Nucleus</keyword>
<feature type="compositionally biased region" description="Polar residues" evidence="6">
    <location>
        <begin position="37"/>
        <end position="57"/>
    </location>
</feature>
<dbReference type="InterPro" id="IPR038491">
    <property type="entry name" value="Velvet_dom_sf"/>
</dbReference>
<feature type="region of interest" description="Disordered" evidence="6">
    <location>
        <begin position="322"/>
        <end position="420"/>
    </location>
</feature>
<dbReference type="EMBL" id="VDEP01000169">
    <property type="protein sequence ID" value="KAA1127028.1"/>
    <property type="molecule type" value="Genomic_DNA"/>
</dbReference>
<feature type="region of interest" description="Disordered" evidence="6">
    <location>
        <begin position="1"/>
        <end position="96"/>
    </location>
</feature>
<proteinExistence type="predicted"/>
<evidence type="ECO:0000259" key="7">
    <source>
        <dbReference type="PROSITE" id="PS51821"/>
    </source>
</evidence>
<feature type="domain" description="Velvet" evidence="7">
    <location>
        <begin position="110"/>
        <end position="307"/>
    </location>
</feature>
<evidence type="ECO:0000256" key="5">
    <source>
        <dbReference type="ARBA" id="ARBA00023242"/>
    </source>
</evidence>
<feature type="compositionally biased region" description="Polar residues" evidence="6">
    <location>
        <begin position="77"/>
        <end position="94"/>
    </location>
</feature>
<dbReference type="InterPro" id="IPR021740">
    <property type="entry name" value="Velvet"/>
</dbReference>
<comment type="subcellular location">
    <subcellularLocation>
        <location evidence="1">Nucleus</location>
    </subcellularLocation>
</comment>
<dbReference type="PROSITE" id="PS51821">
    <property type="entry name" value="VELVET"/>
    <property type="match status" value="1"/>
</dbReference>
<evidence type="ECO:0000256" key="6">
    <source>
        <dbReference type="SAM" id="MobiDB-lite"/>
    </source>
</evidence>
<evidence type="ECO:0000256" key="1">
    <source>
        <dbReference type="ARBA" id="ARBA00004123"/>
    </source>
</evidence>
<evidence type="ECO:0000256" key="2">
    <source>
        <dbReference type="ARBA" id="ARBA00022969"/>
    </source>
</evidence>
<name>A0A5B0RPC1_PUCGR</name>